<proteinExistence type="predicted"/>
<evidence type="ECO:0000313" key="2">
    <source>
        <dbReference type="Proteomes" id="UP001057402"/>
    </source>
</evidence>
<name>A0ACB9M9S5_9MYRT</name>
<protein>
    <submittedName>
        <fullName evidence="1">Uncharacterized protein</fullName>
    </submittedName>
</protein>
<comment type="caution">
    <text evidence="1">The sequence shown here is derived from an EMBL/GenBank/DDBJ whole genome shotgun (WGS) entry which is preliminary data.</text>
</comment>
<dbReference type="Proteomes" id="UP001057402">
    <property type="component" value="Chromosome 10"/>
</dbReference>
<sequence>MKAAADSWNAGRASRRTLVYRRQFWKLRFADTGQGNIGEAMVCRRQERPGREELCRCGLRHRKDEDSQMLGLGVRKDAGSGLDGDWCWRCVRMGCRQAVGVLRQKKLVVGWCGRGKLMDVAGGLGASRSGTAPLWGCRQSRRAGAGRLFFLWKLLVELFCSTAAIMLEDRSSKLASGALGSRCWFAVMGNCFLCVMIAAGAFVSAADEESLYRCWEVTAMEVGGMRGAGELARIRERRLSSFVVKTAPARLIPPREGHLRSPVSSYRGLQPLSKAPISRSKTIIAGEDYYGYQR</sequence>
<organism evidence="1 2">
    <name type="scientific">Melastoma candidum</name>
    <dbReference type="NCBI Taxonomy" id="119954"/>
    <lineage>
        <taxon>Eukaryota</taxon>
        <taxon>Viridiplantae</taxon>
        <taxon>Streptophyta</taxon>
        <taxon>Embryophyta</taxon>
        <taxon>Tracheophyta</taxon>
        <taxon>Spermatophyta</taxon>
        <taxon>Magnoliopsida</taxon>
        <taxon>eudicotyledons</taxon>
        <taxon>Gunneridae</taxon>
        <taxon>Pentapetalae</taxon>
        <taxon>rosids</taxon>
        <taxon>malvids</taxon>
        <taxon>Myrtales</taxon>
        <taxon>Melastomataceae</taxon>
        <taxon>Melastomatoideae</taxon>
        <taxon>Melastomateae</taxon>
        <taxon>Melastoma</taxon>
    </lineage>
</organism>
<keyword evidence="2" id="KW-1185">Reference proteome</keyword>
<reference evidence="2" key="1">
    <citation type="journal article" date="2023" name="Front. Plant Sci.">
        <title>Chromosomal-level genome assembly of Melastoma candidum provides insights into trichome evolution.</title>
        <authorList>
            <person name="Zhong Y."/>
            <person name="Wu W."/>
            <person name="Sun C."/>
            <person name="Zou P."/>
            <person name="Liu Y."/>
            <person name="Dai S."/>
            <person name="Zhou R."/>
        </authorList>
    </citation>
    <scope>NUCLEOTIDE SEQUENCE [LARGE SCALE GENOMIC DNA]</scope>
</reference>
<evidence type="ECO:0000313" key="1">
    <source>
        <dbReference type="EMBL" id="KAI4321043.1"/>
    </source>
</evidence>
<dbReference type="EMBL" id="CM042889">
    <property type="protein sequence ID" value="KAI4321043.1"/>
    <property type="molecule type" value="Genomic_DNA"/>
</dbReference>
<gene>
    <name evidence="1" type="ORF">MLD38_034466</name>
</gene>
<accession>A0ACB9M9S5</accession>